<dbReference type="InterPro" id="IPR008271">
    <property type="entry name" value="Ser/Thr_kinase_AS"/>
</dbReference>
<dbReference type="SMART" id="SM00220">
    <property type="entry name" value="S_TKc"/>
    <property type="match status" value="1"/>
</dbReference>
<name>A0A922LCI1_DERFA</name>
<organism evidence="13 14">
    <name type="scientific">Dermatophagoides farinae</name>
    <name type="common">American house dust mite</name>
    <dbReference type="NCBI Taxonomy" id="6954"/>
    <lineage>
        <taxon>Eukaryota</taxon>
        <taxon>Metazoa</taxon>
        <taxon>Ecdysozoa</taxon>
        <taxon>Arthropoda</taxon>
        <taxon>Chelicerata</taxon>
        <taxon>Arachnida</taxon>
        <taxon>Acari</taxon>
        <taxon>Acariformes</taxon>
        <taxon>Sarcoptiformes</taxon>
        <taxon>Astigmata</taxon>
        <taxon>Psoroptidia</taxon>
        <taxon>Analgoidea</taxon>
        <taxon>Pyroglyphidae</taxon>
        <taxon>Dermatophagoidinae</taxon>
        <taxon>Dermatophagoides</taxon>
    </lineage>
</organism>
<evidence type="ECO:0000256" key="11">
    <source>
        <dbReference type="RuleBase" id="RU000304"/>
    </source>
</evidence>
<evidence type="ECO:0000256" key="7">
    <source>
        <dbReference type="ARBA" id="ARBA00022840"/>
    </source>
</evidence>
<evidence type="ECO:0000259" key="12">
    <source>
        <dbReference type="PROSITE" id="PS50011"/>
    </source>
</evidence>
<evidence type="ECO:0000256" key="6">
    <source>
        <dbReference type="ARBA" id="ARBA00022777"/>
    </source>
</evidence>
<dbReference type="InterPro" id="IPR000719">
    <property type="entry name" value="Prot_kinase_dom"/>
</dbReference>
<dbReference type="FunFam" id="1.10.510.10:FF:000706">
    <property type="entry name" value="Cyclin-dependent kinase 1"/>
    <property type="match status" value="1"/>
</dbReference>
<keyword evidence="6 13" id="KW-0418">Kinase</keyword>
<dbReference type="EMBL" id="ASGP02000001">
    <property type="protein sequence ID" value="KAH9526435.1"/>
    <property type="molecule type" value="Genomic_DNA"/>
</dbReference>
<evidence type="ECO:0000256" key="4">
    <source>
        <dbReference type="ARBA" id="ARBA00022679"/>
    </source>
</evidence>
<dbReference type="GO" id="GO:0000307">
    <property type="term" value="C:cyclin-dependent protein kinase holoenzyme complex"/>
    <property type="evidence" value="ECO:0007669"/>
    <property type="project" value="TreeGrafter"/>
</dbReference>
<comment type="caution">
    <text evidence="13">The sequence shown here is derived from an EMBL/GenBank/DDBJ whole genome shotgun (WGS) entry which is preliminary data.</text>
</comment>
<dbReference type="GO" id="GO:0090068">
    <property type="term" value="P:positive regulation of cell cycle process"/>
    <property type="evidence" value="ECO:0007669"/>
    <property type="project" value="UniProtKB-ARBA"/>
</dbReference>
<keyword evidence="4" id="KW-0808">Transferase</keyword>
<dbReference type="Pfam" id="PF00069">
    <property type="entry name" value="Pkinase"/>
    <property type="match status" value="1"/>
</dbReference>
<dbReference type="GO" id="GO:0005634">
    <property type="term" value="C:nucleus"/>
    <property type="evidence" value="ECO:0007669"/>
    <property type="project" value="TreeGrafter"/>
</dbReference>
<protein>
    <recommendedName>
        <fullName evidence="2">cyclin-dependent kinase</fullName>
        <ecNumber evidence="2">2.7.11.22</ecNumber>
    </recommendedName>
</protein>
<comment type="catalytic activity">
    <reaction evidence="8">
        <text>L-threonyl-[protein] + ATP = O-phospho-L-threonyl-[protein] + ADP + H(+)</text>
        <dbReference type="Rhea" id="RHEA:46608"/>
        <dbReference type="Rhea" id="RHEA-COMP:11060"/>
        <dbReference type="Rhea" id="RHEA-COMP:11605"/>
        <dbReference type="ChEBI" id="CHEBI:15378"/>
        <dbReference type="ChEBI" id="CHEBI:30013"/>
        <dbReference type="ChEBI" id="CHEBI:30616"/>
        <dbReference type="ChEBI" id="CHEBI:61977"/>
        <dbReference type="ChEBI" id="CHEBI:456216"/>
        <dbReference type="EC" id="2.7.11.22"/>
    </reaction>
</comment>
<dbReference type="AlphaFoldDB" id="A0A922LCI1"/>
<keyword evidence="14" id="KW-1185">Reference proteome</keyword>
<accession>A0A922LCI1</accession>
<dbReference type="GO" id="GO:0010468">
    <property type="term" value="P:regulation of gene expression"/>
    <property type="evidence" value="ECO:0007669"/>
    <property type="project" value="TreeGrafter"/>
</dbReference>
<feature type="binding site" evidence="10">
    <location>
        <position position="38"/>
    </location>
    <ligand>
        <name>ATP</name>
        <dbReference type="ChEBI" id="CHEBI:30616"/>
    </ligand>
</feature>
<evidence type="ECO:0000256" key="5">
    <source>
        <dbReference type="ARBA" id="ARBA00022741"/>
    </source>
</evidence>
<dbReference type="GO" id="GO:0000082">
    <property type="term" value="P:G1/S transition of mitotic cell cycle"/>
    <property type="evidence" value="ECO:0007669"/>
    <property type="project" value="TreeGrafter"/>
</dbReference>
<dbReference type="PANTHER" id="PTHR24056:SF254">
    <property type="entry name" value="CYCLIN-DEPENDENT KINASE 2"/>
    <property type="match status" value="1"/>
</dbReference>
<dbReference type="Proteomes" id="UP000790347">
    <property type="component" value="Unassembled WGS sequence"/>
</dbReference>
<evidence type="ECO:0000256" key="10">
    <source>
        <dbReference type="PROSITE-ProRule" id="PRU10141"/>
    </source>
</evidence>
<dbReference type="PROSITE" id="PS50011">
    <property type="entry name" value="PROTEIN_KINASE_DOM"/>
    <property type="match status" value="1"/>
</dbReference>
<evidence type="ECO:0000256" key="1">
    <source>
        <dbReference type="ARBA" id="ARBA00006485"/>
    </source>
</evidence>
<keyword evidence="5 10" id="KW-0547">Nucleotide-binding</keyword>
<comment type="similarity">
    <text evidence="1">Belongs to the protein kinase superfamily. CMGC Ser/Thr protein kinase family. CDC2/CDKX subfamily.</text>
</comment>
<dbReference type="GO" id="GO:0005524">
    <property type="term" value="F:ATP binding"/>
    <property type="evidence" value="ECO:0007669"/>
    <property type="project" value="UniProtKB-UniRule"/>
</dbReference>
<reference evidence="13" key="2">
    <citation type="journal article" date="2022" name="Res Sq">
        <title>Comparative Genomics Reveals Insights into the Divergent Evolution of Astigmatic Mites and Household Pest Adaptations.</title>
        <authorList>
            <person name="Xiong Q."/>
            <person name="Wan A.T.-Y."/>
            <person name="Liu X.-Y."/>
            <person name="Fung C.S.-H."/>
            <person name="Xiao X."/>
            <person name="Malainual N."/>
            <person name="Hou J."/>
            <person name="Wang L."/>
            <person name="Wang M."/>
            <person name="Yang K."/>
            <person name="Cui Y."/>
            <person name="Leung E."/>
            <person name="Nong W."/>
            <person name="Shin S.-K."/>
            <person name="Au S."/>
            <person name="Jeong K.Y."/>
            <person name="Chew F.T."/>
            <person name="Hui J."/>
            <person name="Leung T.F."/>
            <person name="Tungtrongchitr A."/>
            <person name="Zhong N."/>
            <person name="Liu Z."/>
            <person name="Tsui S."/>
        </authorList>
    </citation>
    <scope>NUCLEOTIDE SEQUENCE</scope>
    <source>
        <strain evidence="13">Derf</strain>
        <tissue evidence="13">Whole organism</tissue>
    </source>
</reference>
<reference evidence="13" key="1">
    <citation type="submission" date="2013-05" db="EMBL/GenBank/DDBJ databases">
        <authorList>
            <person name="Yim A.K.Y."/>
            <person name="Chan T.F."/>
            <person name="Ji K.M."/>
            <person name="Liu X.Y."/>
            <person name="Zhou J.W."/>
            <person name="Li R.Q."/>
            <person name="Yang K.Y."/>
            <person name="Li J."/>
            <person name="Li M."/>
            <person name="Law P.T.W."/>
            <person name="Wu Y.L."/>
            <person name="Cai Z.L."/>
            <person name="Qin H."/>
            <person name="Bao Y."/>
            <person name="Leung R.K.K."/>
            <person name="Ng P.K.S."/>
            <person name="Zou J."/>
            <person name="Zhong X.J."/>
            <person name="Ran P.X."/>
            <person name="Zhong N.S."/>
            <person name="Liu Z.G."/>
            <person name="Tsui S.K.W."/>
        </authorList>
    </citation>
    <scope>NUCLEOTIDE SEQUENCE</scope>
    <source>
        <strain evidence="13">Derf</strain>
        <tissue evidence="13">Whole organism</tissue>
    </source>
</reference>
<keyword evidence="3 11" id="KW-0723">Serine/threonine-protein kinase</keyword>
<dbReference type="InterPro" id="IPR011009">
    <property type="entry name" value="Kinase-like_dom_sf"/>
</dbReference>
<dbReference type="SUPFAM" id="SSF56112">
    <property type="entry name" value="Protein kinase-like (PK-like)"/>
    <property type="match status" value="1"/>
</dbReference>
<proteinExistence type="inferred from homology"/>
<dbReference type="GO" id="GO:0004693">
    <property type="term" value="F:cyclin-dependent protein serine/threonine kinase activity"/>
    <property type="evidence" value="ECO:0007669"/>
    <property type="project" value="UniProtKB-EC"/>
</dbReference>
<dbReference type="GO" id="GO:0007165">
    <property type="term" value="P:signal transduction"/>
    <property type="evidence" value="ECO:0007669"/>
    <property type="project" value="TreeGrafter"/>
</dbReference>
<dbReference type="InterPro" id="IPR017441">
    <property type="entry name" value="Protein_kinase_ATP_BS"/>
</dbReference>
<dbReference type="GO" id="GO:0010389">
    <property type="term" value="P:regulation of G2/M transition of mitotic cell cycle"/>
    <property type="evidence" value="ECO:0007669"/>
    <property type="project" value="TreeGrafter"/>
</dbReference>
<dbReference type="GO" id="GO:0030332">
    <property type="term" value="F:cyclin binding"/>
    <property type="evidence" value="ECO:0007669"/>
    <property type="project" value="TreeGrafter"/>
</dbReference>
<dbReference type="PROSITE" id="PS00108">
    <property type="entry name" value="PROTEIN_KINASE_ST"/>
    <property type="match status" value="1"/>
</dbReference>
<evidence type="ECO:0000256" key="3">
    <source>
        <dbReference type="ARBA" id="ARBA00022527"/>
    </source>
</evidence>
<dbReference type="FunFam" id="3.30.200.20:FF:000375">
    <property type="entry name" value="Cell division related protein kinase 2"/>
    <property type="match status" value="1"/>
</dbReference>
<dbReference type="GO" id="GO:0005737">
    <property type="term" value="C:cytoplasm"/>
    <property type="evidence" value="ECO:0007669"/>
    <property type="project" value="TreeGrafter"/>
</dbReference>
<dbReference type="PANTHER" id="PTHR24056">
    <property type="entry name" value="CELL DIVISION PROTEIN KINASE"/>
    <property type="match status" value="1"/>
</dbReference>
<dbReference type="EC" id="2.7.11.22" evidence="2"/>
<dbReference type="Gene3D" id="3.30.200.20">
    <property type="entry name" value="Phosphorylase Kinase, domain 1"/>
    <property type="match status" value="1"/>
</dbReference>
<dbReference type="GO" id="GO:0051446">
    <property type="term" value="P:positive regulation of meiotic cell cycle"/>
    <property type="evidence" value="ECO:0007669"/>
    <property type="project" value="UniProtKB-ARBA"/>
</dbReference>
<keyword evidence="7 10" id="KW-0067">ATP-binding</keyword>
<evidence type="ECO:0000256" key="2">
    <source>
        <dbReference type="ARBA" id="ARBA00012425"/>
    </source>
</evidence>
<feature type="domain" description="Protein kinase" evidence="12">
    <location>
        <begin position="9"/>
        <end position="291"/>
    </location>
</feature>
<dbReference type="PROSITE" id="PS00107">
    <property type="entry name" value="PROTEIN_KINASE_ATP"/>
    <property type="match status" value="1"/>
</dbReference>
<evidence type="ECO:0000313" key="13">
    <source>
        <dbReference type="EMBL" id="KAH9526435.1"/>
    </source>
</evidence>
<dbReference type="InterPro" id="IPR050108">
    <property type="entry name" value="CDK"/>
</dbReference>
<sequence>MPQSIDKKYRKIEKIGEGSYGIVYKAIDQENGGLVALKKIRLNSDSEGAPSTAIREISLLKSIKHKNVVSLIDVIHCDTNLYLVFEYLNQDLKKLLDNTSTNGLPSKLIKSYVWQLLQGISYCHANQVIHRDMKPQNLLIDIDGYIKIGDFGLGRSIMIPMRIYTHEVVTLWYRAPEILLGTQYYGFSVDIWSIGCIFAEMSSKKALFSGDSEIDQLYRIFRTLGTPDEKLWPDVVKLCDYKSNFPKWKRQNMKELLPNLDDNAIDLLNRLLTYDPNQRIPALKALNHKYFHDVSSCLPKDYLFDIIYGLYELII</sequence>
<comment type="catalytic activity">
    <reaction evidence="9">
        <text>L-seryl-[protein] + ATP = O-phospho-L-seryl-[protein] + ADP + H(+)</text>
        <dbReference type="Rhea" id="RHEA:17989"/>
        <dbReference type="Rhea" id="RHEA-COMP:9863"/>
        <dbReference type="Rhea" id="RHEA-COMP:11604"/>
        <dbReference type="ChEBI" id="CHEBI:15378"/>
        <dbReference type="ChEBI" id="CHEBI:29999"/>
        <dbReference type="ChEBI" id="CHEBI:30616"/>
        <dbReference type="ChEBI" id="CHEBI:83421"/>
        <dbReference type="ChEBI" id="CHEBI:456216"/>
        <dbReference type="EC" id="2.7.11.22"/>
    </reaction>
</comment>
<evidence type="ECO:0000256" key="8">
    <source>
        <dbReference type="ARBA" id="ARBA00047811"/>
    </source>
</evidence>
<dbReference type="Gene3D" id="1.10.510.10">
    <property type="entry name" value="Transferase(Phosphotransferase) domain 1"/>
    <property type="match status" value="1"/>
</dbReference>
<evidence type="ECO:0000256" key="9">
    <source>
        <dbReference type="ARBA" id="ARBA00048367"/>
    </source>
</evidence>
<evidence type="ECO:0000313" key="14">
    <source>
        <dbReference type="Proteomes" id="UP000790347"/>
    </source>
</evidence>
<gene>
    <name evidence="13" type="primary">CDK3_1</name>
    <name evidence="13" type="ORF">DERF_000528</name>
</gene>